<evidence type="ECO:0000313" key="3">
    <source>
        <dbReference type="Proteomes" id="UP001501447"/>
    </source>
</evidence>
<comment type="caution">
    <text evidence="2">The sequence shown here is derived from an EMBL/GenBank/DDBJ whole genome shotgun (WGS) entry which is preliminary data.</text>
</comment>
<name>A0ABP6C0S1_9ACTN</name>
<sequence>MSWAEWDHAKANATAGEGGTRMRLNGYTAADHPGDGPRRDLDLVVHDDELGKLGNMAHGLRKQLGTDGKHAQKATSDAAGDLAADGFDMGDALSELHGAWETKVKTLQDACGQISDHLDYTRGAHSEDEGKIKGAMSSIATLDKRIK</sequence>
<reference evidence="3" key="1">
    <citation type="journal article" date="2019" name="Int. J. Syst. Evol. Microbiol.">
        <title>The Global Catalogue of Microorganisms (GCM) 10K type strain sequencing project: providing services to taxonomists for standard genome sequencing and annotation.</title>
        <authorList>
            <consortium name="The Broad Institute Genomics Platform"/>
            <consortium name="The Broad Institute Genome Sequencing Center for Infectious Disease"/>
            <person name="Wu L."/>
            <person name="Ma J."/>
        </authorList>
    </citation>
    <scope>NUCLEOTIDE SEQUENCE [LARGE SCALE GENOMIC DNA]</scope>
    <source>
        <strain evidence="3">JCM 16373</strain>
    </source>
</reference>
<dbReference type="Proteomes" id="UP001501447">
    <property type="component" value="Unassembled WGS sequence"/>
</dbReference>
<protein>
    <recommendedName>
        <fullName evidence="4">AG1 protein</fullName>
    </recommendedName>
</protein>
<evidence type="ECO:0000256" key="1">
    <source>
        <dbReference type="SAM" id="MobiDB-lite"/>
    </source>
</evidence>
<evidence type="ECO:0000313" key="2">
    <source>
        <dbReference type="EMBL" id="GAA2594650.1"/>
    </source>
</evidence>
<dbReference type="RefSeq" id="WP_344561638.1">
    <property type="nucleotide sequence ID" value="NZ_BAAARJ010000002.1"/>
</dbReference>
<accession>A0ABP6C0S1</accession>
<evidence type="ECO:0008006" key="4">
    <source>
        <dbReference type="Google" id="ProtNLM"/>
    </source>
</evidence>
<proteinExistence type="predicted"/>
<feature type="region of interest" description="Disordered" evidence="1">
    <location>
        <begin position="1"/>
        <end position="39"/>
    </location>
</feature>
<organism evidence="2 3">
    <name type="scientific">Streptomyces axinellae</name>
    <dbReference type="NCBI Taxonomy" id="552788"/>
    <lineage>
        <taxon>Bacteria</taxon>
        <taxon>Bacillati</taxon>
        <taxon>Actinomycetota</taxon>
        <taxon>Actinomycetes</taxon>
        <taxon>Kitasatosporales</taxon>
        <taxon>Streptomycetaceae</taxon>
        <taxon>Streptomyces</taxon>
    </lineage>
</organism>
<keyword evidence="3" id="KW-1185">Reference proteome</keyword>
<gene>
    <name evidence="2" type="ORF">GCM10009863_04720</name>
</gene>
<feature type="compositionally biased region" description="Basic and acidic residues" evidence="1">
    <location>
        <begin position="1"/>
        <end position="10"/>
    </location>
</feature>
<dbReference type="EMBL" id="BAAARJ010000002">
    <property type="protein sequence ID" value="GAA2594650.1"/>
    <property type="molecule type" value="Genomic_DNA"/>
</dbReference>